<feature type="domain" description="Alpha galactosidase C-terminal" evidence="9">
    <location>
        <begin position="321"/>
        <end position="390"/>
    </location>
</feature>
<comment type="caution">
    <text evidence="10">The sequence shown here is derived from an EMBL/GenBank/DDBJ whole genome shotgun (WGS) entry which is preliminary data.</text>
</comment>
<protein>
    <recommendedName>
        <fullName evidence="3 7">Alpha-galactosidase</fullName>
        <ecNumber evidence="3 7">3.2.1.22</ecNumber>
    </recommendedName>
    <alternativeName>
        <fullName evidence="7">Melibiase</fullName>
    </alternativeName>
</protein>
<evidence type="ECO:0000256" key="3">
    <source>
        <dbReference type="ARBA" id="ARBA00012755"/>
    </source>
</evidence>
<dbReference type="EMBL" id="JADCTT010000009">
    <property type="protein sequence ID" value="KAF9748468.1"/>
    <property type="molecule type" value="Genomic_DNA"/>
</dbReference>
<keyword evidence="6 7" id="KW-0326">Glycosidase</keyword>
<dbReference type="SUPFAM" id="SSF51011">
    <property type="entry name" value="Glycosyl hydrolase domain"/>
    <property type="match status" value="1"/>
</dbReference>
<dbReference type="AlphaFoldDB" id="A0A8H7N592"/>
<dbReference type="Pfam" id="PF16499">
    <property type="entry name" value="Melibiase_2"/>
    <property type="match status" value="1"/>
</dbReference>
<accession>A0A8H7N592</accession>
<feature type="signal peptide" evidence="8">
    <location>
        <begin position="1"/>
        <end position="20"/>
    </location>
</feature>
<keyword evidence="7" id="KW-1015">Disulfide bond</keyword>
<dbReference type="Pfam" id="PF17801">
    <property type="entry name" value="Melibiase_C"/>
    <property type="match status" value="1"/>
</dbReference>
<comment type="similarity">
    <text evidence="2 7">Belongs to the glycosyl hydrolase 27 family.</text>
</comment>
<dbReference type="PANTHER" id="PTHR11452:SF75">
    <property type="entry name" value="ALPHA-GALACTOSIDASE MEL1"/>
    <property type="match status" value="1"/>
</dbReference>
<evidence type="ECO:0000256" key="2">
    <source>
        <dbReference type="ARBA" id="ARBA00009743"/>
    </source>
</evidence>
<dbReference type="PANTHER" id="PTHR11452">
    <property type="entry name" value="ALPHA-GALACTOSIDASE/ALPHA-N-ACETYLGALACTOSAMINIDASE"/>
    <property type="match status" value="1"/>
</dbReference>
<dbReference type="InterPro" id="IPR041233">
    <property type="entry name" value="Melibiase_C"/>
</dbReference>
<dbReference type="InterPro" id="IPR013780">
    <property type="entry name" value="Glyco_hydro_b"/>
</dbReference>
<sequence length="546" mass="60172">MNLNRAAFEFLAFGLPLAGAATVKSATPPMGWNSYNKYGCSPTEEIIKLNAQGLVDLGFANLGYTVTTVDCGWPARDRDSDGRMVWNSTLFPSGPHALGEFIHDLGLEFGLYSGAGYLQCGSTDLPASLGYEEIDAQSFADWGGDSLKYDNCYSTSRDVMVDVDSDESKSPARFIKMAAALDETDRDIKYFLCQWGIGEEVPQWSAPIGNTWRMSNDIFNAWRSIWRIVNQAVPHARYTVPGAFADLDMLIVGLSALSYDEERFHFGLWSMLKSPLFIGGVMDRSQIPQESLEIMSNKEVIAINQDPLGKAAELVLRHTEEEWDVWAGDLSSDRKVLGVANWRNETQTVQVDLGLIGVGKARAHDVWASKDVEIGGVQSFELKPHELRQLVLSDIEKVDLPQSNGYLSVVDATLEGSAALIDCAEGECLPVTSKVGWIGPGAKVSFKEVESPADGSLTVAVDFINYEYHHKEAWGQGTNTRNMTISVNDEQAKRWAFPLGGNDWYESGRLTIELDGFKKGKENTVAFASHGEEAWAPDLVGFEIFN</sequence>
<dbReference type="GO" id="GO:0005975">
    <property type="term" value="P:carbohydrate metabolic process"/>
    <property type="evidence" value="ECO:0007669"/>
    <property type="project" value="InterPro"/>
</dbReference>
<evidence type="ECO:0000256" key="8">
    <source>
        <dbReference type="SAM" id="SignalP"/>
    </source>
</evidence>
<dbReference type="SUPFAM" id="SSF51445">
    <property type="entry name" value="(Trans)glycosidases"/>
    <property type="match status" value="1"/>
</dbReference>
<evidence type="ECO:0000256" key="6">
    <source>
        <dbReference type="ARBA" id="ARBA00023295"/>
    </source>
</evidence>
<dbReference type="GO" id="GO:0004557">
    <property type="term" value="F:alpha-galactosidase activity"/>
    <property type="evidence" value="ECO:0007669"/>
    <property type="project" value="UniProtKB-EC"/>
</dbReference>
<organism evidence="10 11">
    <name type="scientific">Bionectria ochroleuca</name>
    <name type="common">Gliocladium roseum</name>
    <dbReference type="NCBI Taxonomy" id="29856"/>
    <lineage>
        <taxon>Eukaryota</taxon>
        <taxon>Fungi</taxon>
        <taxon>Dikarya</taxon>
        <taxon>Ascomycota</taxon>
        <taxon>Pezizomycotina</taxon>
        <taxon>Sordariomycetes</taxon>
        <taxon>Hypocreomycetidae</taxon>
        <taxon>Hypocreales</taxon>
        <taxon>Bionectriaceae</taxon>
        <taxon>Clonostachys</taxon>
    </lineage>
</organism>
<evidence type="ECO:0000259" key="9">
    <source>
        <dbReference type="Pfam" id="PF17801"/>
    </source>
</evidence>
<keyword evidence="5 7" id="KW-0378">Hydrolase</keyword>
<dbReference type="Proteomes" id="UP000616885">
    <property type="component" value="Unassembled WGS sequence"/>
</dbReference>
<comment type="catalytic activity">
    <reaction evidence="1 7">
        <text>Hydrolysis of terminal, non-reducing alpha-D-galactose residues in alpha-D-galactosides, including galactose oligosaccharides, galactomannans and galactolipids.</text>
        <dbReference type="EC" id="3.2.1.22"/>
    </reaction>
</comment>
<gene>
    <name evidence="10" type="ORF">IM811_017973</name>
</gene>
<reference evidence="10" key="1">
    <citation type="submission" date="2020-10" db="EMBL/GenBank/DDBJ databases">
        <title>High-Quality Genome Resource of Clonostachys rosea strain S41 by Oxford Nanopore Long-Read Sequencing.</title>
        <authorList>
            <person name="Wang H."/>
        </authorList>
    </citation>
    <scope>NUCLEOTIDE SEQUENCE</scope>
    <source>
        <strain evidence="10">S41</strain>
    </source>
</reference>
<keyword evidence="4 8" id="KW-0732">Signal</keyword>
<name>A0A8H7N592_BIOOC</name>
<evidence type="ECO:0000313" key="11">
    <source>
        <dbReference type="Proteomes" id="UP000616885"/>
    </source>
</evidence>
<dbReference type="CDD" id="cd04081">
    <property type="entry name" value="CBM35_galactosidase-like"/>
    <property type="match status" value="1"/>
</dbReference>
<evidence type="ECO:0000256" key="1">
    <source>
        <dbReference type="ARBA" id="ARBA00001255"/>
    </source>
</evidence>
<evidence type="ECO:0000256" key="4">
    <source>
        <dbReference type="ARBA" id="ARBA00022729"/>
    </source>
</evidence>
<dbReference type="Gene3D" id="2.60.40.1180">
    <property type="entry name" value="Golgi alpha-mannosidase II"/>
    <property type="match status" value="1"/>
</dbReference>
<evidence type="ECO:0000256" key="7">
    <source>
        <dbReference type="RuleBase" id="RU361168"/>
    </source>
</evidence>
<dbReference type="FunFam" id="3.20.20.70:FF:000197">
    <property type="entry name" value="Alpha-galactosidase"/>
    <property type="match status" value="1"/>
</dbReference>
<proteinExistence type="inferred from homology"/>
<dbReference type="InterPro" id="IPR013785">
    <property type="entry name" value="Aldolase_TIM"/>
</dbReference>
<dbReference type="InterPro" id="IPR017853">
    <property type="entry name" value="GH"/>
</dbReference>
<dbReference type="PRINTS" id="PR00740">
    <property type="entry name" value="GLHYDRLASE27"/>
</dbReference>
<dbReference type="InterPro" id="IPR002241">
    <property type="entry name" value="Glyco_hydro_27"/>
</dbReference>
<dbReference type="Gene3D" id="3.20.20.70">
    <property type="entry name" value="Aldolase class I"/>
    <property type="match status" value="1"/>
</dbReference>
<evidence type="ECO:0000313" key="10">
    <source>
        <dbReference type="EMBL" id="KAF9748468.1"/>
    </source>
</evidence>
<dbReference type="EC" id="3.2.1.22" evidence="3 7"/>
<evidence type="ECO:0000256" key="5">
    <source>
        <dbReference type="ARBA" id="ARBA00022801"/>
    </source>
</evidence>
<dbReference type="Gene3D" id="2.60.120.260">
    <property type="entry name" value="Galactose-binding domain-like"/>
    <property type="match status" value="1"/>
</dbReference>
<dbReference type="CDD" id="cd14792">
    <property type="entry name" value="GH27"/>
    <property type="match status" value="1"/>
</dbReference>
<feature type="chain" id="PRO_5034898019" description="Alpha-galactosidase" evidence="8">
    <location>
        <begin position="21"/>
        <end position="546"/>
    </location>
</feature>